<dbReference type="GO" id="GO:0032259">
    <property type="term" value="P:methylation"/>
    <property type="evidence" value="ECO:0007669"/>
    <property type="project" value="UniProtKB-KW"/>
</dbReference>
<keyword evidence="2" id="KW-0808">Transferase</keyword>
<dbReference type="Gene3D" id="3.40.50.150">
    <property type="entry name" value="Vaccinia Virus protein VP39"/>
    <property type="match status" value="2"/>
</dbReference>
<evidence type="ECO:0000256" key="1">
    <source>
        <dbReference type="ARBA" id="ARBA00022603"/>
    </source>
</evidence>
<dbReference type="InterPro" id="IPR002935">
    <property type="entry name" value="SAM_O-MeTrfase"/>
</dbReference>
<sequence>MLFRALKKFRLPSLPSLLPPSSRAIVPNSILSNVKKNFLFPREFHNSQPLRETLFYLKTEDVDYSQSVSFKLPEQIQLIAKNTTEKISDNNITDMMISELQGSFFIFLVQALKANRILEVGTFTGLSAACFAEGLRRLGSKDDAKVVTIEYSKEYYEMAKNNINNAGYSDLVELISNADKGGYIKYYDTILERNLLSDDGIIIADNVKKLEAEGKLDLLPEEFRDRCIISMSRFNEHVKNDPRTTQVLLPVFDGLSFMRKNI</sequence>
<keyword evidence="3" id="KW-0949">S-adenosyl-L-methionine</keyword>
<gene>
    <name evidence="5" type="ORF">DEBURN_LOCUS3839</name>
</gene>
<evidence type="ECO:0000313" key="6">
    <source>
        <dbReference type="Proteomes" id="UP000789706"/>
    </source>
</evidence>
<dbReference type="InterPro" id="IPR029063">
    <property type="entry name" value="SAM-dependent_MTases_sf"/>
</dbReference>
<evidence type="ECO:0000256" key="3">
    <source>
        <dbReference type="ARBA" id="ARBA00022691"/>
    </source>
</evidence>
<dbReference type="PANTHER" id="PTHR10509">
    <property type="entry name" value="O-METHYLTRANSFERASE-RELATED"/>
    <property type="match status" value="1"/>
</dbReference>
<dbReference type="SUPFAM" id="SSF53335">
    <property type="entry name" value="S-adenosyl-L-methionine-dependent methyltransferases"/>
    <property type="match status" value="1"/>
</dbReference>
<dbReference type="Pfam" id="PF01596">
    <property type="entry name" value="Methyltransf_3"/>
    <property type="match status" value="2"/>
</dbReference>
<dbReference type="AlphaFoldDB" id="A0A9N8WED6"/>
<dbReference type="GO" id="GO:0008171">
    <property type="term" value="F:O-methyltransferase activity"/>
    <property type="evidence" value="ECO:0007669"/>
    <property type="project" value="InterPro"/>
</dbReference>
<organism evidence="5 6">
    <name type="scientific">Diversispora eburnea</name>
    <dbReference type="NCBI Taxonomy" id="1213867"/>
    <lineage>
        <taxon>Eukaryota</taxon>
        <taxon>Fungi</taxon>
        <taxon>Fungi incertae sedis</taxon>
        <taxon>Mucoromycota</taxon>
        <taxon>Glomeromycotina</taxon>
        <taxon>Glomeromycetes</taxon>
        <taxon>Diversisporales</taxon>
        <taxon>Diversisporaceae</taxon>
        <taxon>Diversispora</taxon>
    </lineage>
</organism>
<evidence type="ECO:0000256" key="2">
    <source>
        <dbReference type="ARBA" id="ARBA00022679"/>
    </source>
</evidence>
<proteinExistence type="inferred from homology"/>
<evidence type="ECO:0000313" key="5">
    <source>
        <dbReference type="EMBL" id="CAG8484446.1"/>
    </source>
</evidence>
<name>A0A9N8WED6_9GLOM</name>
<reference evidence="5" key="1">
    <citation type="submission" date="2021-06" db="EMBL/GenBank/DDBJ databases">
        <authorList>
            <person name="Kallberg Y."/>
            <person name="Tangrot J."/>
            <person name="Rosling A."/>
        </authorList>
    </citation>
    <scope>NUCLEOTIDE SEQUENCE</scope>
    <source>
        <strain evidence="5">AZ414A</strain>
    </source>
</reference>
<dbReference type="PROSITE" id="PS51682">
    <property type="entry name" value="SAM_OMT_I"/>
    <property type="match status" value="1"/>
</dbReference>
<dbReference type="GO" id="GO:0008757">
    <property type="term" value="F:S-adenosylmethionine-dependent methyltransferase activity"/>
    <property type="evidence" value="ECO:0007669"/>
    <property type="project" value="TreeGrafter"/>
</dbReference>
<comment type="caution">
    <text evidence="5">The sequence shown here is derived from an EMBL/GenBank/DDBJ whole genome shotgun (WGS) entry which is preliminary data.</text>
</comment>
<dbReference type="Proteomes" id="UP000789706">
    <property type="component" value="Unassembled WGS sequence"/>
</dbReference>
<keyword evidence="1" id="KW-0489">Methyltransferase</keyword>
<dbReference type="OrthoDB" id="10251242at2759"/>
<evidence type="ECO:0000256" key="4">
    <source>
        <dbReference type="ARBA" id="ARBA00023453"/>
    </source>
</evidence>
<comment type="similarity">
    <text evidence="4">Belongs to the class I-like SAM-binding methyltransferase superfamily. Cation-dependent O-methyltransferase family.</text>
</comment>
<dbReference type="InterPro" id="IPR050362">
    <property type="entry name" value="Cation-dep_OMT"/>
</dbReference>
<dbReference type="EMBL" id="CAJVPK010000257">
    <property type="protein sequence ID" value="CAG8484446.1"/>
    <property type="molecule type" value="Genomic_DNA"/>
</dbReference>
<accession>A0A9N8WED6</accession>
<protein>
    <submittedName>
        <fullName evidence="5">5882_t:CDS:1</fullName>
    </submittedName>
</protein>
<dbReference type="PANTHER" id="PTHR10509:SF14">
    <property type="entry name" value="CAFFEOYL-COA O-METHYLTRANSFERASE 3-RELATED"/>
    <property type="match status" value="1"/>
</dbReference>
<keyword evidence="6" id="KW-1185">Reference proteome</keyword>